<dbReference type="KEGG" id="gur:Gura_1560"/>
<proteinExistence type="predicted"/>
<dbReference type="InterPro" id="IPR051126">
    <property type="entry name" value="Thiosulfate_sulfurtransferase"/>
</dbReference>
<feature type="chain" id="PRO_5002683552" evidence="2">
    <location>
        <begin position="22"/>
        <end position="321"/>
    </location>
</feature>
<dbReference type="RefSeq" id="WP_011938467.1">
    <property type="nucleotide sequence ID" value="NC_009483.1"/>
</dbReference>
<gene>
    <name evidence="4" type="ordered locus">Gura_1560</name>
</gene>
<dbReference type="AlphaFoldDB" id="A5GEA1"/>
<dbReference type="EMBL" id="CP000698">
    <property type="protein sequence ID" value="ABQ25756.1"/>
    <property type="molecule type" value="Genomic_DNA"/>
</dbReference>
<dbReference type="InterPro" id="IPR001763">
    <property type="entry name" value="Rhodanese-like_dom"/>
</dbReference>
<dbReference type="PROSITE" id="PS51257">
    <property type="entry name" value="PROKAR_LIPOPROTEIN"/>
    <property type="match status" value="1"/>
</dbReference>
<dbReference type="CDD" id="cd01448">
    <property type="entry name" value="TST_Repeat_1"/>
    <property type="match status" value="1"/>
</dbReference>
<dbReference type="Pfam" id="PF00581">
    <property type="entry name" value="Rhodanese"/>
    <property type="match status" value="2"/>
</dbReference>
<keyword evidence="2" id="KW-0732">Signal</keyword>
<dbReference type="PROSITE" id="PS50206">
    <property type="entry name" value="RHODANESE_3"/>
    <property type="match status" value="2"/>
</dbReference>
<keyword evidence="5" id="KW-1185">Reference proteome</keyword>
<name>A5GEA1_GEOUR</name>
<evidence type="ECO:0000313" key="4">
    <source>
        <dbReference type="EMBL" id="ABQ25756.1"/>
    </source>
</evidence>
<reference evidence="4 5" key="1">
    <citation type="submission" date="2007-05" db="EMBL/GenBank/DDBJ databases">
        <title>Complete sequence of Geobacter uraniireducens Rf4.</title>
        <authorList>
            <consortium name="US DOE Joint Genome Institute"/>
            <person name="Copeland A."/>
            <person name="Lucas S."/>
            <person name="Lapidus A."/>
            <person name="Barry K."/>
            <person name="Detter J.C."/>
            <person name="Glavina del Rio T."/>
            <person name="Hammon N."/>
            <person name="Israni S."/>
            <person name="Dalin E."/>
            <person name="Tice H."/>
            <person name="Pitluck S."/>
            <person name="Chertkov O."/>
            <person name="Brettin T."/>
            <person name="Bruce D."/>
            <person name="Han C."/>
            <person name="Schmutz J."/>
            <person name="Larimer F."/>
            <person name="Land M."/>
            <person name="Hauser L."/>
            <person name="Kyrpides N."/>
            <person name="Mikhailova N."/>
            <person name="Shelobolina E."/>
            <person name="Aklujkar M."/>
            <person name="Lovley D."/>
            <person name="Richardson P."/>
        </authorList>
    </citation>
    <scope>NUCLEOTIDE SEQUENCE [LARGE SCALE GENOMIC DNA]</scope>
    <source>
        <strain evidence="4 5">Rf4</strain>
    </source>
</reference>
<dbReference type="SUPFAM" id="SSF52821">
    <property type="entry name" value="Rhodanese/Cell cycle control phosphatase"/>
    <property type="match status" value="2"/>
</dbReference>
<dbReference type="Gene3D" id="3.40.250.10">
    <property type="entry name" value="Rhodanese-like domain"/>
    <property type="match status" value="2"/>
</dbReference>
<evidence type="ECO:0000259" key="3">
    <source>
        <dbReference type="PROSITE" id="PS50206"/>
    </source>
</evidence>
<dbReference type="PANTHER" id="PTHR43855">
    <property type="entry name" value="THIOSULFATE SULFURTRANSFERASE"/>
    <property type="match status" value="1"/>
</dbReference>
<dbReference type="CDD" id="cd01449">
    <property type="entry name" value="TST_Repeat_2"/>
    <property type="match status" value="1"/>
</dbReference>
<dbReference type="HOGENOM" id="CLU_031618_1_0_7"/>
<evidence type="ECO:0000256" key="1">
    <source>
        <dbReference type="ARBA" id="ARBA00022737"/>
    </source>
</evidence>
<dbReference type="Proteomes" id="UP000006695">
    <property type="component" value="Chromosome"/>
</dbReference>
<feature type="domain" description="Rhodanese" evidence="3">
    <location>
        <begin position="57"/>
        <end position="172"/>
    </location>
</feature>
<evidence type="ECO:0000313" key="5">
    <source>
        <dbReference type="Proteomes" id="UP000006695"/>
    </source>
</evidence>
<dbReference type="InterPro" id="IPR036873">
    <property type="entry name" value="Rhodanese-like_dom_sf"/>
</dbReference>
<protein>
    <submittedName>
        <fullName evidence="4">Rhodanese domain protein</fullName>
    </submittedName>
</protein>
<organism evidence="4 5">
    <name type="scientific">Geotalea uraniireducens (strain Rf4)</name>
    <name type="common">Geobacter uraniireducens</name>
    <dbReference type="NCBI Taxonomy" id="351605"/>
    <lineage>
        <taxon>Bacteria</taxon>
        <taxon>Pseudomonadati</taxon>
        <taxon>Thermodesulfobacteriota</taxon>
        <taxon>Desulfuromonadia</taxon>
        <taxon>Geobacterales</taxon>
        <taxon>Geobacteraceae</taxon>
        <taxon>Geotalea</taxon>
    </lineage>
</organism>
<evidence type="ECO:0000256" key="2">
    <source>
        <dbReference type="SAM" id="SignalP"/>
    </source>
</evidence>
<dbReference type="PANTHER" id="PTHR43855:SF1">
    <property type="entry name" value="THIOSULFATE SULFURTRANSFERASE"/>
    <property type="match status" value="1"/>
</dbReference>
<dbReference type="OrthoDB" id="9781034at2"/>
<feature type="domain" description="Rhodanese" evidence="3">
    <location>
        <begin position="204"/>
        <end position="321"/>
    </location>
</feature>
<dbReference type="SMART" id="SM00450">
    <property type="entry name" value="RHOD"/>
    <property type="match status" value="2"/>
</dbReference>
<keyword evidence="1" id="KW-0677">Repeat</keyword>
<feature type="signal peptide" evidence="2">
    <location>
        <begin position="1"/>
        <end position="21"/>
    </location>
</feature>
<accession>A5GEA1</accession>
<sequence>MKRGIVISFVALMALAITVLAGCGSSVTEKTPAAPVAKAYSDPTMATDAATLKASLGKAGTVIIDARSASAFSAGHIPGAINAVWQSFATVGTGVPGDANWGVLKTAAEIGIALGNLGIDASTEVIVYADAPGGWGEDGRILWMLRMAGVTKSKLLNGGLNGWKAAGYGLTTAATPAPAPTTLSIASFTGDYVVEKAWILANMAGSDVKIIDARDPEEFAGAVKYGEKRGGHLPGAINMPFNTALYTNNPANPGIIKSQDELEALFTAAGIKKTDTIVSYCTKGIRSGLMTMILRMAGYSKAVNYDASFYEWAGDATLPVQ</sequence>
<dbReference type="STRING" id="351605.Gura_1560"/>